<dbReference type="OrthoDB" id="9814970at2"/>
<keyword evidence="4" id="KW-1185">Reference proteome</keyword>
<dbReference type="Proteomes" id="UP000327236">
    <property type="component" value="Unassembled WGS sequence"/>
</dbReference>
<protein>
    <submittedName>
        <fullName evidence="1">Cof-type HAD-IIB family hydrolase</fullName>
    </submittedName>
    <submittedName>
        <fullName evidence="2">HAD family hydrolase</fullName>
        <ecNumber evidence="2">3.1.3.-</ecNumber>
    </submittedName>
</protein>
<dbReference type="SUPFAM" id="SSF56784">
    <property type="entry name" value="HAD-like"/>
    <property type="match status" value="1"/>
</dbReference>
<sequence length="262" mass="29319">MIKLIATDMDGTWLNSDKKYDVDLFEKDIALMKKNNINFVIASGNQYDNLKTRFPDNIDDLYFVAENGALVAKGNQILAIEDLTIEEINEIRRACNEYRYPVVWAGLNSAYVLKSDGTELYQEMKKYYHKLTAVDSFEEITDRLFKMSFVILDKNVLDLVPEMKEKYPNLGFVAGSEYTIDVSKVNMNKAVGLKLLGEKLGIAPKEMVAFGDSGNDVAMLEYVGKSFATSTAQVVAKEAADELIGSSDDSSVQRKIIALLSK</sequence>
<dbReference type="InterPro" id="IPR023214">
    <property type="entry name" value="HAD_sf"/>
</dbReference>
<dbReference type="Pfam" id="PF08282">
    <property type="entry name" value="Hydrolase_3"/>
    <property type="match status" value="1"/>
</dbReference>
<dbReference type="SFLD" id="SFLDS00003">
    <property type="entry name" value="Haloacid_Dehalogenase"/>
    <property type="match status" value="1"/>
</dbReference>
<dbReference type="RefSeq" id="WP_006585607.1">
    <property type="nucleotide sequence ID" value="NZ_CATOUV010000001.1"/>
</dbReference>
<dbReference type="EMBL" id="VYWW01000004">
    <property type="protein sequence ID" value="KAA9324048.1"/>
    <property type="molecule type" value="Genomic_DNA"/>
</dbReference>
<dbReference type="GO" id="GO:0016791">
    <property type="term" value="F:phosphatase activity"/>
    <property type="evidence" value="ECO:0007669"/>
    <property type="project" value="TreeGrafter"/>
</dbReference>
<dbReference type="PANTHER" id="PTHR10000">
    <property type="entry name" value="PHOSPHOSERINE PHOSPHATASE"/>
    <property type="match status" value="1"/>
</dbReference>
<proteinExistence type="predicted"/>
<accession>A0A5N1IFB8</accession>
<evidence type="ECO:0000313" key="1">
    <source>
        <dbReference type="EMBL" id="KAA9324048.1"/>
    </source>
</evidence>
<dbReference type="NCBIfam" id="TIGR00099">
    <property type="entry name" value="Cof-subfamily"/>
    <property type="match status" value="1"/>
</dbReference>
<dbReference type="EMBL" id="JBBVUL010000009">
    <property type="protein sequence ID" value="MEL0565373.1"/>
    <property type="molecule type" value="Genomic_DNA"/>
</dbReference>
<dbReference type="NCBIfam" id="TIGR01484">
    <property type="entry name" value="HAD-SF-IIB"/>
    <property type="match status" value="1"/>
</dbReference>
<dbReference type="GeneID" id="31743600"/>
<dbReference type="KEGG" id="lje:BUE77_07690"/>
<keyword evidence="1" id="KW-0378">Hydrolase</keyword>
<dbReference type="Gene3D" id="3.40.50.1000">
    <property type="entry name" value="HAD superfamily/HAD-like"/>
    <property type="match status" value="1"/>
</dbReference>
<reference evidence="1 3" key="1">
    <citation type="submission" date="2019-09" db="EMBL/GenBank/DDBJ databases">
        <title>Draft genome sequence assemblies of isolates from the urinary tract.</title>
        <authorList>
            <person name="Mores C.R."/>
            <person name="Putonti C."/>
            <person name="Wolfe A.J."/>
        </authorList>
    </citation>
    <scope>NUCLEOTIDE SEQUENCE [LARGE SCALE GENOMIC DNA]</scope>
    <source>
        <strain evidence="1 3">UMB246</strain>
    </source>
</reference>
<dbReference type="Proteomes" id="UP001385848">
    <property type="component" value="Unassembled WGS sequence"/>
</dbReference>
<gene>
    <name evidence="2" type="ORF">AAC431_05465</name>
    <name evidence="1" type="ORF">F6H94_01510</name>
</gene>
<dbReference type="AlphaFoldDB" id="A0A5N1IFB8"/>
<evidence type="ECO:0000313" key="4">
    <source>
        <dbReference type="Proteomes" id="UP001385848"/>
    </source>
</evidence>
<dbReference type="InterPro" id="IPR006379">
    <property type="entry name" value="HAD-SF_hydro_IIB"/>
</dbReference>
<evidence type="ECO:0000313" key="2">
    <source>
        <dbReference type="EMBL" id="MEL0565373.1"/>
    </source>
</evidence>
<dbReference type="GO" id="GO:0005829">
    <property type="term" value="C:cytosol"/>
    <property type="evidence" value="ECO:0007669"/>
    <property type="project" value="TreeGrafter"/>
</dbReference>
<reference evidence="2 4" key="2">
    <citation type="submission" date="2024-04" db="EMBL/GenBank/DDBJ databases">
        <title>Three lactobacilli isolated from voided urine samples from females with type 2 diabetes.</title>
        <authorList>
            <person name="Kula A."/>
            <person name="Stegman N."/>
            <person name="Putonti C."/>
        </authorList>
    </citation>
    <scope>NUCLEOTIDE SEQUENCE [LARGE SCALE GENOMIC DNA]</scope>
    <source>
        <strain evidence="2 4">1855</strain>
    </source>
</reference>
<dbReference type="SFLD" id="SFLDG01140">
    <property type="entry name" value="C2.B:_Phosphomannomutase_and_P"/>
    <property type="match status" value="1"/>
</dbReference>
<comment type="caution">
    <text evidence="1">The sequence shown here is derived from an EMBL/GenBank/DDBJ whole genome shotgun (WGS) entry which is preliminary data.</text>
</comment>
<name>A0A5N1IFB8_LACJE</name>
<dbReference type="PANTHER" id="PTHR10000:SF53">
    <property type="entry name" value="5-AMINO-6-(5-PHOSPHO-D-RIBITYLAMINO)URACIL PHOSPHATASE YBJI-RELATED"/>
    <property type="match status" value="1"/>
</dbReference>
<dbReference type="GO" id="GO:0000287">
    <property type="term" value="F:magnesium ion binding"/>
    <property type="evidence" value="ECO:0007669"/>
    <property type="project" value="TreeGrafter"/>
</dbReference>
<organism evidence="1 3">
    <name type="scientific">Lactobacillus jensenii</name>
    <dbReference type="NCBI Taxonomy" id="109790"/>
    <lineage>
        <taxon>Bacteria</taxon>
        <taxon>Bacillati</taxon>
        <taxon>Bacillota</taxon>
        <taxon>Bacilli</taxon>
        <taxon>Lactobacillales</taxon>
        <taxon>Lactobacillaceae</taxon>
        <taxon>Lactobacillus</taxon>
    </lineage>
</organism>
<evidence type="ECO:0000313" key="3">
    <source>
        <dbReference type="Proteomes" id="UP000327236"/>
    </source>
</evidence>
<dbReference type="InterPro" id="IPR036412">
    <property type="entry name" value="HAD-like_sf"/>
</dbReference>
<dbReference type="EC" id="3.1.3.-" evidence="2"/>
<dbReference type="Gene3D" id="3.30.1240.10">
    <property type="match status" value="1"/>
</dbReference>
<dbReference type="InterPro" id="IPR000150">
    <property type="entry name" value="Cof"/>
</dbReference>